<dbReference type="STRING" id="320771.Cflav_PD3597"/>
<gene>
    <name evidence="1" type="ORF">Cflav_PD3597</name>
</gene>
<dbReference type="RefSeq" id="WP_007415198.1">
    <property type="nucleotide sequence ID" value="NZ_ABOX02000014.1"/>
</dbReference>
<name>B9XHA4_PEDPL</name>
<dbReference type="Proteomes" id="UP000003688">
    <property type="component" value="Unassembled WGS sequence"/>
</dbReference>
<evidence type="ECO:0000313" key="1">
    <source>
        <dbReference type="EMBL" id="EEF60739.1"/>
    </source>
</evidence>
<proteinExistence type="predicted"/>
<accession>B9XHA4</accession>
<dbReference type="SUPFAM" id="SSF48452">
    <property type="entry name" value="TPR-like"/>
    <property type="match status" value="1"/>
</dbReference>
<dbReference type="Gene3D" id="1.25.40.10">
    <property type="entry name" value="Tetratricopeptide repeat domain"/>
    <property type="match status" value="1"/>
</dbReference>
<dbReference type="OrthoDB" id="197017at2"/>
<organism evidence="1 2">
    <name type="scientific">Pedosphaera parvula (strain Ellin514)</name>
    <dbReference type="NCBI Taxonomy" id="320771"/>
    <lineage>
        <taxon>Bacteria</taxon>
        <taxon>Pseudomonadati</taxon>
        <taxon>Verrucomicrobiota</taxon>
        <taxon>Pedosphaerae</taxon>
        <taxon>Pedosphaerales</taxon>
        <taxon>Pedosphaeraceae</taxon>
        <taxon>Pedosphaera</taxon>
    </lineage>
</organism>
<dbReference type="InterPro" id="IPR011990">
    <property type="entry name" value="TPR-like_helical_dom_sf"/>
</dbReference>
<comment type="caution">
    <text evidence="1">The sequence shown here is derived from an EMBL/GenBank/DDBJ whole genome shotgun (WGS) entry which is preliminary data.</text>
</comment>
<reference evidence="1 2" key="1">
    <citation type="journal article" date="2011" name="J. Bacteriol.">
        <title>Genome sequence of 'Pedosphaera parvula' Ellin514, an aerobic Verrucomicrobial isolate from pasture soil.</title>
        <authorList>
            <person name="Kant R."/>
            <person name="van Passel M.W."/>
            <person name="Sangwan P."/>
            <person name="Palva A."/>
            <person name="Lucas S."/>
            <person name="Copeland A."/>
            <person name="Lapidus A."/>
            <person name="Glavina Del Rio T."/>
            <person name="Dalin E."/>
            <person name="Tice H."/>
            <person name="Bruce D."/>
            <person name="Goodwin L."/>
            <person name="Pitluck S."/>
            <person name="Chertkov O."/>
            <person name="Larimer F.W."/>
            <person name="Land M.L."/>
            <person name="Hauser L."/>
            <person name="Brettin T.S."/>
            <person name="Detter J.C."/>
            <person name="Han S."/>
            <person name="de Vos W.M."/>
            <person name="Janssen P.H."/>
            <person name="Smidt H."/>
        </authorList>
    </citation>
    <scope>NUCLEOTIDE SEQUENCE [LARGE SCALE GENOMIC DNA]</scope>
    <source>
        <strain evidence="1 2">Ellin514</strain>
    </source>
</reference>
<protein>
    <submittedName>
        <fullName evidence="1">TPR repeat-containing protein</fullName>
    </submittedName>
</protein>
<evidence type="ECO:0000313" key="2">
    <source>
        <dbReference type="Proteomes" id="UP000003688"/>
    </source>
</evidence>
<keyword evidence="2" id="KW-1185">Reference proteome</keyword>
<sequence length="167" mass="19155">MQKLEPPDSHFLSAAEGWIELGNLAEARSELDQISAANQNHPLVLEVYWMLHAQEQDWMKALQIARTILHIAPEECFGWLHQAYALRRTPAGGLQAAWDALLPAMERFPKVPTIPYNLACYACQMQRLDEARLLLKRAIEVAGQEQIKTMALRDPDLKPLWPEIREY</sequence>
<dbReference type="EMBL" id="ABOX02000014">
    <property type="protein sequence ID" value="EEF60739.1"/>
    <property type="molecule type" value="Genomic_DNA"/>
</dbReference>
<dbReference type="AlphaFoldDB" id="B9XHA4"/>